<comment type="similarity">
    <text evidence="2 4">Belongs to the bacterial solute-binding protein 3 family.</text>
</comment>
<comment type="subcellular location">
    <subcellularLocation>
        <location evidence="1">Periplasm</location>
    </subcellularLocation>
</comment>
<dbReference type="SMART" id="SM00062">
    <property type="entry name" value="PBPb"/>
    <property type="match status" value="1"/>
</dbReference>
<gene>
    <name evidence="7" type="ORF">E2F50_18935</name>
</gene>
<feature type="signal peptide" evidence="5">
    <location>
        <begin position="1"/>
        <end position="29"/>
    </location>
</feature>
<dbReference type="GO" id="GO:0042597">
    <property type="term" value="C:periplasmic space"/>
    <property type="evidence" value="ECO:0007669"/>
    <property type="project" value="UniProtKB-SubCell"/>
</dbReference>
<protein>
    <submittedName>
        <fullName evidence="7">Transporter substrate-binding domain-containing protein</fullName>
    </submittedName>
</protein>
<reference evidence="7 8" key="1">
    <citation type="submission" date="2019-03" db="EMBL/GenBank/DDBJ databases">
        <title>Rhizobium sp. nov., an bacterium isolated from biocrust in Mu Us Desert.</title>
        <authorList>
            <person name="Lixiong L."/>
        </authorList>
    </citation>
    <scope>NUCLEOTIDE SEQUENCE [LARGE SCALE GENOMIC DNA]</scope>
    <source>
        <strain evidence="7 8">SPY-1</strain>
    </source>
</reference>
<name>A0A4R5UB89_9HYPH</name>
<evidence type="ECO:0000313" key="7">
    <source>
        <dbReference type="EMBL" id="TDK31893.1"/>
    </source>
</evidence>
<comment type="caution">
    <text evidence="7">The sequence shown here is derived from an EMBL/GenBank/DDBJ whole genome shotgun (WGS) entry which is preliminary data.</text>
</comment>
<keyword evidence="8" id="KW-1185">Reference proteome</keyword>
<dbReference type="InterPro" id="IPR001638">
    <property type="entry name" value="Solute-binding_3/MltF_N"/>
</dbReference>
<keyword evidence="3 5" id="KW-0732">Signal</keyword>
<evidence type="ECO:0000256" key="1">
    <source>
        <dbReference type="ARBA" id="ARBA00004418"/>
    </source>
</evidence>
<dbReference type="Gene3D" id="3.40.190.10">
    <property type="entry name" value="Periplasmic binding protein-like II"/>
    <property type="match status" value="2"/>
</dbReference>
<dbReference type="PANTHER" id="PTHR35936:SF17">
    <property type="entry name" value="ARGININE-BINDING EXTRACELLULAR PROTEIN ARTP"/>
    <property type="match status" value="1"/>
</dbReference>
<evidence type="ECO:0000313" key="8">
    <source>
        <dbReference type="Proteomes" id="UP000295238"/>
    </source>
</evidence>
<dbReference type="OrthoDB" id="9807134at2"/>
<dbReference type="SUPFAM" id="SSF53850">
    <property type="entry name" value="Periplasmic binding protein-like II"/>
    <property type="match status" value="1"/>
</dbReference>
<evidence type="ECO:0000256" key="2">
    <source>
        <dbReference type="ARBA" id="ARBA00010333"/>
    </source>
</evidence>
<dbReference type="EMBL" id="SMTL01000006">
    <property type="protein sequence ID" value="TDK31893.1"/>
    <property type="molecule type" value="Genomic_DNA"/>
</dbReference>
<dbReference type="PROSITE" id="PS01039">
    <property type="entry name" value="SBP_BACTERIAL_3"/>
    <property type="match status" value="1"/>
</dbReference>
<dbReference type="InterPro" id="IPR018313">
    <property type="entry name" value="SBP_3_CS"/>
</dbReference>
<organism evidence="7 8">
    <name type="scientific">Rhizobium deserti</name>
    <dbReference type="NCBI Taxonomy" id="2547961"/>
    <lineage>
        <taxon>Bacteria</taxon>
        <taxon>Pseudomonadati</taxon>
        <taxon>Pseudomonadota</taxon>
        <taxon>Alphaproteobacteria</taxon>
        <taxon>Hyphomicrobiales</taxon>
        <taxon>Rhizobiaceae</taxon>
        <taxon>Rhizobium/Agrobacterium group</taxon>
        <taxon>Rhizobium</taxon>
    </lineage>
</organism>
<dbReference type="PANTHER" id="PTHR35936">
    <property type="entry name" value="MEMBRANE-BOUND LYTIC MUREIN TRANSGLYCOSYLASE F"/>
    <property type="match status" value="1"/>
</dbReference>
<dbReference type="Proteomes" id="UP000295238">
    <property type="component" value="Unassembled WGS sequence"/>
</dbReference>
<dbReference type="Pfam" id="PF00497">
    <property type="entry name" value="SBP_bac_3"/>
    <property type="match status" value="1"/>
</dbReference>
<sequence length="268" mass="29335">MRKFTTGNRAKILALSCVALALMAMSGRAASVAAEEKPVRIAVEGAFPPFNYLDSKNNLQGFDVDVARALCDAAELTCEIVIQEWPTMIPNLLANRYDAIISSMSMSAERREKVAFSNKYYDSPSVFIVRKGSDIAGTSADDLKTVRLGVTAETSQENYVKKFYGDVSTTVFRASPDLYKGLADGSVDIILEDKLAVYDWLANTKAGSCCEFKGADIKNTEYFGDGAGIALRPSDQELLAKFNAALEKIQASETYDTINAKYFPFSIR</sequence>
<evidence type="ECO:0000256" key="4">
    <source>
        <dbReference type="RuleBase" id="RU003744"/>
    </source>
</evidence>
<feature type="domain" description="Solute-binding protein family 3/N-terminal" evidence="6">
    <location>
        <begin position="38"/>
        <end position="266"/>
    </location>
</feature>
<proteinExistence type="inferred from homology"/>
<evidence type="ECO:0000259" key="6">
    <source>
        <dbReference type="SMART" id="SM00062"/>
    </source>
</evidence>
<accession>A0A4R5UB89</accession>
<evidence type="ECO:0000256" key="5">
    <source>
        <dbReference type="SAM" id="SignalP"/>
    </source>
</evidence>
<feature type="chain" id="PRO_5020716282" evidence="5">
    <location>
        <begin position="30"/>
        <end position="268"/>
    </location>
</feature>
<dbReference type="CDD" id="cd01001">
    <property type="entry name" value="PBP2_HisJ_LAO_like"/>
    <property type="match status" value="1"/>
</dbReference>
<evidence type="ECO:0000256" key="3">
    <source>
        <dbReference type="ARBA" id="ARBA00022729"/>
    </source>
</evidence>
<dbReference type="AlphaFoldDB" id="A0A4R5UB89"/>